<evidence type="ECO:0000313" key="3">
    <source>
        <dbReference type="Proteomes" id="UP000193642"/>
    </source>
</evidence>
<keyword evidence="3" id="KW-1185">Reference proteome</keyword>
<keyword evidence="1" id="KW-1133">Transmembrane helix</keyword>
<feature type="transmembrane region" description="Helical" evidence="1">
    <location>
        <begin position="53"/>
        <end position="75"/>
    </location>
</feature>
<keyword evidence="1" id="KW-0472">Membrane</keyword>
<name>A0A1Y2C1S7_9FUNG</name>
<feature type="transmembrane region" description="Helical" evidence="1">
    <location>
        <begin position="14"/>
        <end position="33"/>
    </location>
</feature>
<sequence length="118" mass="13304">MPLSEATAFLYQRFSTMCLLGFAGMTFEILAFLRWRCVDLGDCKPTLANQVPVLAYICFAALSFLGAGLCAMQHWRDVELLVSVLAVRELVHERGDKFDKYMNVKKEEGCVCCVQQLV</sequence>
<keyword evidence="1" id="KW-0812">Transmembrane</keyword>
<protein>
    <submittedName>
        <fullName evidence="2">Uncharacterized protein</fullName>
    </submittedName>
</protein>
<accession>A0A1Y2C1S7</accession>
<comment type="caution">
    <text evidence="2">The sequence shown here is derived from an EMBL/GenBank/DDBJ whole genome shotgun (WGS) entry which is preliminary data.</text>
</comment>
<dbReference type="EMBL" id="MCGO01000034">
    <property type="protein sequence ID" value="ORY40837.1"/>
    <property type="molecule type" value="Genomic_DNA"/>
</dbReference>
<organism evidence="2 3">
    <name type="scientific">Rhizoclosmatium globosum</name>
    <dbReference type="NCBI Taxonomy" id="329046"/>
    <lineage>
        <taxon>Eukaryota</taxon>
        <taxon>Fungi</taxon>
        <taxon>Fungi incertae sedis</taxon>
        <taxon>Chytridiomycota</taxon>
        <taxon>Chytridiomycota incertae sedis</taxon>
        <taxon>Chytridiomycetes</taxon>
        <taxon>Chytridiales</taxon>
        <taxon>Chytriomycetaceae</taxon>
        <taxon>Rhizoclosmatium</taxon>
    </lineage>
</organism>
<dbReference type="AlphaFoldDB" id="A0A1Y2C1S7"/>
<proteinExistence type="predicted"/>
<evidence type="ECO:0000256" key="1">
    <source>
        <dbReference type="SAM" id="Phobius"/>
    </source>
</evidence>
<reference evidence="2 3" key="1">
    <citation type="submission" date="2016-07" db="EMBL/GenBank/DDBJ databases">
        <title>Pervasive Adenine N6-methylation of Active Genes in Fungi.</title>
        <authorList>
            <consortium name="DOE Joint Genome Institute"/>
            <person name="Mondo S.J."/>
            <person name="Dannebaum R.O."/>
            <person name="Kuo R.C."/>
            <person name="Labutti K."/>
            <person name="Haridas S."/>
            <person name="Kuo A."/>
            <person name="Salamov A."/>
            <person name="Ahrendt S.R."/>
            <person name="Lipzen A."/>
            <person name="Sullivan W."/>
            <person name="Andreopoulos W.B."/>
            <person name="Clum A."/>
            <person name="Lindquist E."/>
            <person name="Daum C."/>
            <person name="Ramamoorthy G.K."/>
            <person name="Gryganskyi A."/>
            <person name="Culley D."/>
            <person name="Magnuson J.K."/>
            <person name="James T.Y."/>
            <person name="O'Malley M.A."/>
            <person name="Stajich J.E."/>
            <person name="Spatafora J.W."/>
            <person name="Visel A."/>
            <person name="Grigoriev I.V."/>
        </authorList>
    </citation>
    <scope>NUCLEOTIDE SEQUENCE [LARGE SCALE GENOMIC DNA]</scope>
    <source>
        <strain evidence="2 3">JEL800</strain>
    </source>
</reference>
<gene>
    <name evidence="2" type="ORF">BCR33DRAFT_787468</name>
</gene>
<evidence type="ECO:0000313" key="2">
    <source>
        <dbReference type="EMBL" id="ORY40837.1"/>
    </source>
</evidence>
<dbReference type="Proteomes" id="UP000193642">
    <property type="component" value="Unassembled WGS sequence"/>
</dbReference>